<evidence type="ECO:0000256" key="1">
    <source>
        <dbReference type="ARBA" id="ARBA00022670"/>
    </source>
</evidence>
<dbReference type="Pfam" id="PF17771">
    <property type="entry name" value="ADAMTS_CR_2"/>
    <property type="match status" value="1"/>
</dbReference>
<feature type="binding site" evidence="8">
    <location>
        <position position="24"/>
    </location>
    <ligand>
        <name>Zn(2+)</name>
        <dbReference type="ChEBI" id="CHEBI:29105"/>
        <note>catalytic</note>
    </ligand>
</feature>
<dbReference type="GO" id="GO:0031012">
    <property type="term" value="C:extracellular matrix"/>
    <property type="evidence" value="ECO:0007669"/>
    <property type="project" value="TreeGrafter"/>
</dbReference>
<evidence type="ECO:0000256" key="5">
    <source>
        <dbReference type="ARBA" id="ARBA00023049"/>
    </source>
</evidence>
<protein>
    <recommendedName>
        <fullName evidence="9">Peptidase M12B domain-containing protein</fullName>
    </recommendedName>
</protein>
<keyword evidence="5" id="KW-0482">Metalloprotease</keyword>
<dbReference type="Proteomes" id="UP000708208">
    <property type="component" value="Unassembled WGS sequence"/>
</dbReference>
<evidence type="ECO:0000256" key="3">
    <source>
        <dbReference type="ARBA" id="ARBA00022801"/>
    </source>
</evidence>
<dbReference type="EMBL" id="CAJVCH010170282">
    <property type="protein sequence ID" value="CAG7728900.1"/>
    <property type="molecule type" value="Genomic_DNA"/>
</dbReference>
<dbReference type="InterPro" id="IPR000884">
    <property type="entry name" value="TSP1_rpt"/>
</dbReference>
<reference evidence="10" key="1">
    <citation type="submission" date="2021-06" db="EMBL/GenBank/DDBJ databases">
        <authorList>
            <person name="Hodson N. C."/>
            <person name="Mongue J. A."/>
            <person name="Jaron S. K."/>
        </authorList>
    </citation>
    <scope>NUCLEOTIDE SEQUENCE</scope>
</reference>
<feature type="domain" description="Peptidase M12B" evidence="9">
    <location>
        <begin position="1"/>
        <end position="85"/>
    </location>
</feature>
<feature type="binding site" evidence="8">
    <location>
        <position position="34"/>
    </location>
    <ligand>
        <name>Zn(2+)</name>
        <dbReference type="ChEBI" id="CHEBI:29105"/>
        <note>catalytic</note>
    </ligand>
</feature>
<keyword evidence="4 8" id="KW-0862">Zinc</keyword>
<keyword evidence="1" id="KW-0645">Protease</keyword>
<dbReference type="PANTHER" id="PTHR13723:SF275">
    <property type="entry name" value="STALL, ISOFORM C"/>
    <property type="match status" value="1"/>
</dbReference>
<keyword evidence="3" id="KW-0378">Hydrolase</keyword>
<dbReference type="PROSITE" id="PS50092">
    <property type="entry name" value="TSP1"/>
    <property type="match status" value="1"/>
</dbReference>
<keyword evidence="7" id="KW-0325">Glycoprotein</keyword>
<dbReference type="OrthoDB" id="10035764at2759"/>
<evidence type="ECO:0000256" key="6">
    <source>
        <dbReference type="ARBA" id="ARBA00023157"/>
    </source>
</evidence>
<gene>
    <name evidence="10" type="ORF">AFUS01_LOCUS17648</name>
</gene>
<sequence>MCTRSSSCTVNEGRHFESVYVVAHEIGHNLGMRHDGPQADNECDPTSHIMSPTLGSGKITWSPCSKRYLDMFLETSQSKCLLDRAKSESRLDHDADGRLPGERFDADRQCVLKYGRGSYHALQQPLEDVCRDLHCRREHYTWTSHPALEGTFCGIDMWCRAGKCVTKSNPIAAFDHTPSINSVAGSETAAYSTLKAMNGGWGKWSLFTDCSSACLTSDDGLIFPGSTGIRLAARRCDSPRPENGGRQCDGPDRRYKTCDAAKVCASTPTQPKTTEYANEVCARAAVVDTELTGRGYMTNTNDPERACSVWCETNEKGGSRSRGWSFPDGTACKLISQPNAPTFCIAGKCQEFTCDINSYFGLAEEECAGFSKELAPKSWFGHRLDVPSSSSSISSSSSTSVIKSTSILSSNHRSAKSGWTSWESQSDCKLACLAPSKGLELVKRHCNAGDNQCSGLALSVRLCKPSTATVTNTI</sequence>
<evidence type="ECO:0000313" key="10">
    <source>
        <dbReference type="EMBL" id="CAG7728900.1"/>
    </source>
</evidence>
<dbReference type="InterPro" id="IPR050439">
    <property type="entry name" value="ADAMTS_ADAMTS-like"/>
</dbReference>
<proteinExistence type="predicted"/>
<evidence type="ECO:0000256" key="8">
    <source>
        <dbReference type="PROSITE-ProRule" id="PRU00276"/>
    </source>
</evidence>
<evidence type="ECO:0000256" key="2">
    <source>
        <dbReference type="ARBA" id="ARBA00022723"/>
    </source>
</evidence>
<dbReference type="InterPro" id="IPR041645">
    <property type="entry name" value="ADAMTS_CR_2"/>
</dbReference>
<organism evidence="10 11">
    <name type="scientific">Allacma fusca</name>
    <dbReference type="NCBI Taxonomy" id="39272"/>
    <lineage>
        <taxon>Eukaryota</taxon>
        <taxon>Metazoa</taxon>
        <taxon>Ecdysozoa</taxon>
        <taxon>Arthropoda</taxon>
        <taxon>Hexapoda</taxon>
        <taxon>Collembola</taxon>
        <taxon>Symphypleona</taxon>
        <taxon>Sminthuridae</taxon>
        <taxon>Allacma</taxon>
    </lineage>
</organism>
<comment type="caution">
    <text evidence="8">Lacks conserved residue(s) required for the propagation of feature annotation.</text>
</comment>
<evidence type="ECO:0000259" key="9">
    <source>
        <dbReference type="PROSITE" id="PS50215"/>
    </source>
</evidence>
<dbReference type="InterPro" id="IPR001590">
    <property type="entry name" value="Peptidase_M12B"/>
</dbReference>
<dbReference type="GO" id="GO:0004222">
    <property type="term" value="F:metalloendopeptidase activity"/>
    <property type="evidence" value="ECO:0007669"/>
    <property type="project" value="InterPro"/>
</dbReference>
<dbReference type="PANTHER" id="PTHR13723">
    <property type="entry name" value="ADAMTS A DISINTEGRIN AND METALLOPROTEASE WITH THROMBOSPONDIN MOTIFS PROTEASE"/>
    <property type="match status" value="1"/>
</dbReference>
<keyword evidence="11" id="KW-1185">Reference proteome</keyword>
<keyword evidence="2 8" id="KW-0479">Metal-binding</keyword>
<dbReference type="GO" id="GO:0030198">
    <property type="term" value="P:extracellular matrix organization"/>
    <property type="evidence" value="ECO:0007669"/>
    <property type="project" value="TreeGrafter"/>
</dbReference>
<dbReference type="GO" id="GO:0046872">
    <property type="term" value="F:metal ion binding"/>
    <property type="evidence" value="ECO:0007669"/>
    <property type="project" value="UniProtKB-KW"/>
</dbReference>
<dbReference type="GO" id="GO:0006508">
    <property type="term" value="P:proteolysis"/>
    <property type="evidence" value="ECO:0007669"/>
    <property type="project" value="UniProtKB-KW"/>
</dbReference>
<evidence type="ECO:0000256" key="4">
    <source>
        <dbReference type="ARBA" id="ARBA00022833"/>
    </source>
</evidence>
<dbReference type="Pfam" id="PF01421">
    <property type="entry name" value="Reprolysin"/>
    <property type="match status" value="1"/>
</dbReference>
<dbReference type="InterPro" id="IPR057401">
    <property type="entry name" value="Adt-1/2-like_dom"/>
</dbReference>
<accession>A0A8J2P1X3</accession>
<name>A0A8J2P1X3_9HEXA</name>
<evidence type="ECO:0000313" key="11">
    <source>
        <dbReference type="Proteomes" id="UP000708208"/>
    </source>
</evidence>
<feature type="non-terminal residue" evidence="10">
    <location>
        <position position="1"/>
    </location>
</feature>
<evidence type="ECO:0000256" key="7">
    <source>
        <dbReference type="ARBA" id="ARBA00023180"/>
    </source>
</evidence>
<feature type="binding site" evidence="8">
    <location>
        <position position="28"/>
    </location>
    <ligand>
        <name>Zn(2+)</name>
        <dbReference type="ChEBI" id="CHEBI:29105"/>
        <note>catalytic</note>
    </ligand>
</feature>
<dbReference type="AlphaFoldDB" id="A0A8J2P1X3"/>
<comment type="caution">
    <text evidence="10">The sequence shown here is derived from an EMBL/GenBank/DDBJ whole genome shotgun (WGS) entry which is preliminary data.</text>
</comment>
<dbReference type="PROSITE" id="PS50215">
    <property type="entry name" value="ADAM_MEPRO"/>
    <property type="match status" value="1"/>
</dbReference>
<feature type="active site" evidence="8">
    <location>
        <position position="25"/>
    </location>
</feature>
<dbReference type="Pfam" id="PF25379">
    <property type="entry name" value="Adt-1"/>
    <property type="match status" value="1"/>
</dbReference>
<keyword evidence="6" id="KW-1015">Disulfide bond</keyword>